<keyword evidence="4 7" id="KW-0378">Hydrolase</keyword>
<dbReference type="RefSeq" id="WP_163771379.1">
    <property type="nucleotide sequence ID" value="NZ_JAAGXA010000004.1"/>
</dbReference>
<comment type="caution">
    <text evidence="10">The sequence shown here is derived from an EMBL/GenBank/DDBJ whole genome shotgun (WGS) entry which is preliminary data.</text>
</comment>
<dbReference type="HAMAP" id="MF_00313">
    <property type="entry name" value="Glutaminase"/>
    <property type="match status" value="1"/>
</dbReference>
<evidence type="ECO:0000259" key="9">
    <source>
        <dbReference type="PROSITE" id="PS50801"/>
    </source>
</evidence>
<evidence type="ECO:0000256" key="4">
    <source>
        <dbReference type="ARBA" id="ARBA00022801"/>
    </source>
</evidence>
<feature type="region of interest" description="Disordered" evidence="8">
    <location>
        <begin position="390"/>
        <end position="440"/>
    </location>
</feature>
<evidence type="ECO:0000256" key="3">
    <source>
        <dbReference type="ARBA" id="ARBA00012918"/>
    </source>
</evidence>
<keyword evidence="11" id="KW-1185">Reference proteome</keyword>
<protein>
    <recommendedName>
        <fullName evidence="6 7">Glutaminase</fullName>
        <ecNumber evidence="3 7">3.5.1.2</ecNumber>
    </recommendedName>
</protein>
<dbReference type="Gene3D" id="3.30.750.24">
    <property type="entry name" value="STAS domain"/>
    <property type="match status" value="1"/>
</dbReference>
<feature type="binding site" evidence="7">
    <location>
        <position position="252"/>
    </location>
    <ligand>
        <name>substrate</name>
    </ligand>
</feature>
<dbReference type="EC" id="3.5.1.2" evidence="3 7"/>
<evidence type="ECO:0000256" key="2">
    <source>
        <dbReference type="ARBA" id="ARBA00011881"/>
    </source>
</evidence>
<dbReference type="InterPro" id="IPR002645">
    <property type="entry name" value="STAS_dom"/>
</dbReference>
<organism evidence="10 11">
    <name type="scientific">Nocardioides zeae</name>
    <dbReference type="NCBI Taxonomy" id="1457234"/>
    <lineage>
        <taxon>Bacteria</taxon>
        <taxon>Bacillati</taxon>
        <taxon>Actinomycetota</taxon>
        <taxon>Actinomycetes</taxon>
        <taxon>Propionibacteriales</taxon>
        <taxon>Nocardioidaceae</taxon>
        <taxon>Nocardioides</taxon>
    </lineage>
</organism>
<dbReference type="AlphaFoldDB" id="A0A6P0HHD7"/>
<dbReference type="InterPro" id="IPR036513">
    <property type="entry name" value="STAS_dom_sf"/>
</dbReference>
<evidence type="ECO:0000256" key="6">
    <source>
        <dbReference type="ARBA" id="ARBA00070405"/>
    </source>
</evidence>
<feature type="binding site" evidence="7">
    <location>
        <position position="64"/>
    </location>
    <ligand>
        <name>substrate</name>
    </ligand>
</feature>
<comment type="catalytic activity">
    <reaction evidence="5 7">
        <text>L-glutamine + H2O = L-glutamate + NH4(+)</text>
        <dbReference type="Rhea" id="RHEA:15889"/>
        <dbReference type="ChEBI" id="CHEBI:15377"/>
        <dbReference type="ChEBI" id="CHEBI:28938"/>
        <dbReference type="ChEBI" id="CHEBI:29985"/>
        <dbReference type="ChEBI" id="CHEBI:58359"/>
        <dbReference type="EC" id="3.5.1.2"/>
    </reaction>
</comment>
<name>A0A6P0HHD7_9ACTN</name>
<keyword evidence="7" id="KW-0007">Acetylation</keyword>
<dbReference type="InterPro" id="IPR015868">
    <property type="entry name" value="Glutaminase"/>
</dbReference>
<gene>
    <name evidence="7" type="primary">glsA</name>
    <name evidence="10" type="ORF">G3T38_06895</name>
</gene>
<dbReference type="GO" id="GO:0006543">
    <property type="term" value="P:L-glutamine catabolic process"/>
    <property type="evidence" value="ECO:0007669"/>
    <property type="project" value="TreeGrafter"/>
</dbReference>
<dbReference type="NCBIfam" id="NF002134">
    <property type="entry name" value="PRK00971.1-4"/>
    <property type="match status" value="1"/>
</dbReference>
<feature type="binding site" evidence="7">
    <location>
        <position position="182"/>
    </location>
    <ligand>
        <name>substrate</name>
    </ligand>
</feature>
<dbReference type="NCBIfam" id="TIGR03814">
    <property type="entry name" value="Gln_ase"/>
    <property type="match status" value="1"/>
</dbReference>
<dbReference type="GO" id="GO:0004359">
    <property type="term" value="F:glutaminase activity"/>
    <property type="evidence" value="ECO:0007669"/>
    <property type="project" value="UniProtKB-UniRule"/>
</dbReference>
<sequence length="440" mass="46482">MRTPLPDYLTEVLEVCGTDSSGELAAYIPELASADPDRLALGLCTVDGTGYTVGDGAVRFSIQSISKPFAYALALADLGLDAVLEKVGVEPSGEAFNEMSLEEDSGRPLNPMINAGAITVHALVGMDRVRRGFAAFAGRELEVDEAVSSSELATADRNRAIAYMLRNHGIVEDDPQQVVAGYTEQCSLLVDVTDLAAMAATLANGGTQPVTGEEVVPRWVARQVLSVMATCGMYDAAGDWFTTVGIPAKSGVSGGLIGSLPGRAGLAVLSPRLDKHGNSVRGVQVFERLSADMGMHLMEVPPPARSLVRERAPLPTGEGHGEVFELQGSVDFVGMERLLRELADEAPSESAVVLDLTRVHEVRDVGRRMLLEGARRLSLDGHHVEFVDPDGMLAAFPDGDSGPGEGDADGDGRPDGAESAADDPLVDVGDGIQARVRRRR</sequence>
<feature type="domain" description="STAS" evidence="9">
    <location>
        <begin position="323"/>
        <end position="387"/>
    </location>
</feature>
<feature type="binding site" evidence="7">
    <location>
        <position position="234"/>
    </location>
    <ligand>
        <name>substrate</name>
    </ligand>
</feature>
<proteinExistence type="inferred from homology"/>
<dbReference type="InterPro" id="IPR012338">
    <property type="entry name" value="Beta-lactam/transpept-like"/>
</dbReference>
<evidence type="ECO:0000313" key="11">
    <source>
        <dbReference type="Proteomes" id="UP000468687"/>
    </source>
</evidence>
<feature type="binding site" evidence="7">
    <location>
        <position position="158"/>
    </location>
    <ligand>
        <name>substrate</name>
    </ligand>
</feature>
<feature type="binding site" evidence="7">
    <location>
        <position position="114"/>
    </location>
    <ligand>
        <name>substrate</name>
    </ligand>
</feature>
<dbReference type="FunFam" id="3.40.710.10:FF:000005">
    <property type="entry name" value="Glutaminase"/>
    <property type="match status" value="1"/>
</dbReference>
<feature type="binding site" evidence="7">
    <location>
        <position position="151"/>
    </location>
    <ligand>
        <name>substrate</name>
    </ligand>
</feature>
<reference evidence="10 11" key="1">
    <citation type="journal article" date="2014" name="Int. J. Syst. Evol. Microbiol.">
        <title>Nocardioides zeae sp. nov., isolated from the stem of Zea mays.</title>
        <authorList>
            <person name="Glaeser S.P."/>
            <person name="McInroy J.A."/>
            <person name="Busse H.J."/>
            <person name="Kampfer P."/>
        </authorList>
    </citation>
    <scope>NUCLEOTIDE SEQUENCE [LARGE SCALE GENOMIC DNA]</scope>
    <source>
        <strain evidence="10 11">JCM 30728</strain>
    </source>
</reference>
<evidence type="ECO:0000256" key="7">
    <source>
        <dbReference type="HAMAP-Rule" id="MF_00313"/>
    </source>
</evidence>
<comment type="subunit">
    <text evidence="2 7">Homotetramer.</text>
</comment>
<dbReference type="SUPFAM" id="SSF56601">
    <property type="entry name" value="beta-lactamase/transpeptidase-like"/>
    <property type="match status" value="1"/>
</dbReference>
<dbReference type="PANTHER" id="PTHR12544:SF29">
    <property type="entry name" value="GLUTAMINASE"/>
    <property type="match status" value="1"/>
</dbReference>
<dbReference type="PROSITE" id="PS50801">
    <property type="entry name" value="STAS"/>
    <property type="match status" value="1"/>
</dbReference>
<dbReference type="PANTHER" id="PTHR12544">
    <property type="entry name" value="GLUTAMINASE"/>
    <property type="match status" value="1"/>
</dbReference>
<accession>A0A6P0HHD7</accession>
<evidence type="ECO:0000256" key="1">
    <source>
        <dbReference type="ARBA" id="ARBA00011076"/>
    </source>
</evidence>
<dbReference type="Pfam" id="PF04960">
    <property type="entry name" value="Glutaminase"/>
    <property type="match status" value="1"/>
</dbReference>
<evidence type="ECO:0000256" key="8">
    <source>
        <dbReference type="SAM" id="MobiDB-lite"/>
    </source>
</evidence>
<dbReference type="SUPFAM" id="SSF52091">
    <property type="entry name" value="SpoIIaa-like"/>
    <property type="match status" value="1"/>
</dbReference>
<dbReference type="GO" id="GO:0006537">
    <property type="term" value="P:glutamate biosynthetic process"/>
    <property type="evidence" value="ECO:0007669"/>
    <property type="project" value="TreeGrafter"/>
</dbReference>
<dbReference type="EMBL" id="JAAGXA010000004">
    <property type="protein sequence ID" value="NEN78001.1"/>
    <property type="molecule type" value="Genomic_DNA"/>
</dbReference>
<evidence type="ECO:0000256" key="5">
    <source>
        <dbReference type="ARBA" id="ARBA00049534"/>
    </source>
</evidence>
<comment type="similarity">
    <text evidence="1 7">Belongs to the glutaminase family.</text>
</comment>
<dbReference type="Proteomes" id="UP000468687">
    <property type="component" value="Unassembled WGS sequence"/>
</dbReference>
<evidence type="ECO:0000313" key="10">
    <source>
        <dbReference type="EMBL" id="NEN78001.1"/>
    </source>
</evidence>
<dbReference type="Gene3D" id="3.40.710.10">
    <property type="entry name" value="DD-peptidase/beta-lactamase superfamily"/>
    <property type="match status" value="1"/>
</dbReference>